<dbReference type="PANTHER" id="PTHR46438">
    <property type="entry name" value="ALPHA/BETA-HYDROLASES SUPERFAMILY PROTEIN"/>
    <property type="match status" value="1"/>
</dbReference>
<proteinExistence type="predicted"/>
<dbReference type="Pfam" id="PF12146">
    <property type="entry name" value="Hydrolase_4"/>
    <property type="match status" value="1"/>
</dbReference>
<protein>
    <recommendedName>
        <fullName evidence="1">Serine aminopeptidase S33 domain-containing protein</fullName>
    </recommendedName>
</protein>
<dbReference type="STRING" id="687842.ASU31_00660"/>
<evidence type="ECO:0000313" key="3">
    <source>
        <dbReference type="Proteomes" id="UP000051950"/>
    </source>
</evidence>
<dbReference type="EMBL" id="LMZQ01000001">
    <property type="protein sequence ID" value="KRT17841.1"/>
    <property type="molecule type" value="Genomic_DNA"/>
</dbReference>
<dbReference type="InterPro" id="IPR022742">
    <property type="entry name" value="Hydrolase_4"/>
</dbReference>
<dbReference type="AlphaFoldDB" id="A0A0T5VVE0"/>
<dbReference type="OrthoDB" id="9780932at2"/>
<dbReference type="InterPro" id="IPR029058">
    <property type="entry name" value="AB_hydrolase_fold"/>
</dbReference>
<keyword evidence="3" id="KW-1185">Reference proteome</keyword>
<dbReference type="Proteomes" id="UP000051950">
    <property type="component" value="Unassembled WGS sequence"/>
</dbReference>
<dbReference type="Gene3D" id="3.40.50.1820">
    <property type="entry name" value="alpha/beta hydrolase"/>
    <property type="match status" value="1"/>
</dbReference>
<organism evidence="2 3">
    <name type="scientific">Pedobacter ginsenosidimutans</name>
    <dbReference type="NCBI Taxonomy" id="687842"/>
    <lineage>
        <taxon>Bacteria</taxon>
        <taxon>Pseudomonadati</taxon>
        <taxon>Bacteroidota</taxon>
        <taxon>Sphingobacteriia</taxon>
        <taxon>Sphingobacteriales</taxon>
        <taxon>Sphingobacteriaceae</taxon>
        <taxon>Pedobacter</taxon>
    </lineage>
</organism>
<gene>
    <name evidence="2" type="ORF">ASU31_00660</name>
</gene>
<feature type="domain" description="Serine aminopeptidase S33" evidence="1">
    <location>
        <begin position="54"/>
        <end position="294"/>
    </location>
</feature>
<dbReference type="PANTHER" id="PTHR46438:SF2">
    <property type="entry name" value="ALPHA_BETA-HYDROLASES SUPERFAMILY PROTEIN"/>
    <property type="match status" value="1"/>
</dbReference>
<comment type="caution">
    <text evidence="2">The sequence shown here is derived from an EMBL/GenBank/DDBJ whole genome shotgun (WGS) entry which is preliminary data.</text>
</comment>
<name>A0A0T5VVE0_9SPHI</name>
<reference evidence="2 3" key="1">
    <citation type="submission" date="2015-11" db="EMBL/GenBank/DDBJ databases">
        <title>Sequence of Pedobacter ginsenosidimutans.</title>
        <authorList>
            <person name="Carson E."/>
            <person name="Keyser V."/>
            <person name="Newman J."/>
            <person name="Miller J."/>
        </authorList>
    </citation>
    <scope>NUCLEOTIDE SEQUENCE [LARGE SCALE GENOMIC DNA]</scope>
    <source>
        <strain evidence="2 3">KACC 14530</strain>
    </source>
</reference>
<dbReference type="RefSeq" id="WP_057930470.1">
    <property type="nucleotide sequence ID" value="NZ_LMZQ01000001.1"/>
</dbReference>
<accession>A0A0T5VVE0</accession>
<sequence>MKTYNSNHAWKELNELLPEKFKMKADNLPVEEVWTWNGNQIHLDRYPNPDAEYRIFLHHGVGTNGRQLNMIFGHKMAELGYDVVAMDNLGYGMTEVNQKDITYDSWVHCFADFVNMETKRDPKKAVLYGLSAGGMICYNAACFIDNLSGIIGMCFLKNDDKVVGKRTAKYGSTNWIAFPIMNFFNSLGFKRLKIPMKAVSKMNYLTNNDRALKIFLNDPASAKADVQMQFLYEYMSYKLPIPVNEFDKCPILLTQPMEDKWTPLELSERSMKGIKAPFTIKHLDGAGHYPMEEKGLEQLIEYSDSFIRSLAK</sequence>
<evidence type="ECO:0000259" key="1">
    <source>
        <dbReference type="Pfam" id="PF12146"/>
    </source>
</evidence>
<dbReference type="SUPFAM" id="SSF53474">
    <property type="entry name" value="alpha/beta-Hydrolases"/>
    <property type="match status" value="1"/>
</dbReference>
<evidence type="ECO:0000313" key="2">
    <source>
        <dbReference type="EMBL" id="KRT17841.1"/>
    </source>
</evidence>